<dbReference type="EMBL" id="JBHSNB010000001">
    <property type="protein sequence ID" value="MFC5583936.1"/>
    <property type="molecule type" value="Genomic_DNA"/>
</dbReference>
<evidence type="ECO:0000313" key="3">
    <source>
        <dbReference type="EMBL" id="MFC5583936.1"/>
    </source>
</evidence>
<dbReference type="RefSeq" id="WP_246637803.1">
    <property type="nucleotide sequence ID" value="NZ_CP078143.1"/>
</dbReference>
<keyword evidence="1" id="KW-0472">Membrane</keyword>
<accession>A0ABW0T3E1</accession>
<name>A0ABW0T3E1_9HYPH</name>
<dbReference type="Proteomes" id="UP001596107">
    <property type="component" value="Unassembled WGS sequence"/>
</dbReference>
<feature type="transmembrane region" description="Helical" evidence="1">
    <location>
        <begin position="43"/>
        <end position="60"/>
    </location>
</feature>
<reference evidence="4" key="1">
    <citation type="journal article" date="2019" name="Int. J. Syst. Evol. Microbiol.">
        <title>The Global Catalogue of Microorganisms (GCM) 10K type strain sequencing project: providing services to taxonomists for standard genome sequencing and annotation.</title>
        <authorList>
            <consortium name="The Broad Institute Genomics Platform"/>
            <consortium name="The Broad Institute Genome Sequencing Center for Infectious Disease"/>
            <person name="Wu L."/>
            <person name="Ma J."/>
        </authorList>
    </citation>
    <scope>NUCLEOTIDE SEQUENCE [LARGE SCALE GENOMIC DNA]</scope>
    <source>
        <strain evidence="4">JCM 3366</strain>
    </source>
</reference>
<evidence type="ECO:0000313" key="4">
    <source>
        <dbReference type="Proteomes" id="UP001596107"/>
    </source>
</evidence>
<evidence type="ECO:0000259" key="2">
    <source>
        <dbReference type="Pfam" id="PF03372"/>
    </source>
</evidence>
<dbReference type="InterPro" id="IPR005135">
    <property type="entry name" value="Endo/exonuclease/phosphatase"/>
</dbReference>
<protein>
    <submittedName>
        <fullName evidence="3">Endonuclease/exonuclease/phosphatase family protein</fullName>
    </submittedName>
</protein>
<gene>
    <name evidence="3" type="ORF">ACFPOD_02350</name>
</gene>
<keyword evidence="1" id="KW-0812">Transmembrane</keyword>
<keyword evidence="4" id="KW-1185">Reference proteome</keyword>
<feature type="transmembrane region" description="Helical" evidence="1">
    <location>
        <begin position="12"/>
        <end position="31"/>
    </location>
</feature>
<proteinExistence type="predicted"/>
<dbReference type="SUPFAM" id="SSF56219">
    <property type="entry name" value="DNase I-like"/>
    <property type="match status" value="1"/>
</dbReference>
<organism evidence="3 4">
    <name type="scientific">Nitratireductor kimnyeongensis</name>
    <dbReference type="NCBI Taxonomy" id="430679"/>
    <lineage>
        <taxon>Bacteria</taxon>
        <taxon>Pseudomonadati</taxon>
        <taxon>Pseudomonadota</taxon>
        <taxon>Alphaproteobacteria</taxon>
        <taxon>Hyphomicrobiales</taxon>
        <taxon>Phyllobacteriaceae</taxon>
        <taxon>Nitratireductor</taxon>
    </lineage>
</organism>
<sequence>MKKLKIASILPAMLALGVFAVSLPLVAGFWGRLHPALDSMAHFRLHLAVLIALLAAPLLFVRGWRQVGAAGAVLGIATLSATLLSFQSTAGTARAEISDAPSARYRLLQLNLRYDNATPKQVFSLIGRTKPDIVTLNEVSGMWVDQLEFLKATYPYRVICPPPARIGGVAILSRRPFADPHAYGCYDRGSMAVATVRLGADAVEIGALHLGWPWPFEQHHQVSRVAPVLERFPGTAILAGDLNATPWSVTAHRVAAAGQMDLMPGIGPTWMKPILPEAIRRLVGLPIDNIFTKGRIVPLTVERLEDVGSDHLPVLLEFCIMPDDQPGDVLEVKLARTGN</sequence>
<dbReference type="Gene3D" id="3.60.10.10">
    <property type="entry name" value="Endonuclease/exonuclease/phosphatase"/>
    <property type="match status" value="1"/>
</dbReference>
<dbReference type="Pfam" id="PF03372">
    <property type="entry name" value="Exo_endo_phos"/>
    <property type="match status" value="1"/>
</dbReference>
<dbReference type="InterPro" id="IPR036691">
    <property type="entry name" value="Endo/exonu/phosph_ase_sf"/>
</dbReference>
<evidence type="ECO:0000256" key="1">
    <source>
        <dbReference type="SAM" id="Phobius"/>
    </source>
</evidence>
<keyword evidence="3" id="KW-0378">Hydrolase</keyword>
<keyword evidence="3" id="KW-0255">Endonuclease</keyword>
<dbReference type="GO" id="GO:0004519">
    <property type="term" value="F:endonuclease activity"/>
    <property type="evidence" value="ECO:0007669"/>
    <property type="project" value="UniProtKB-KW"/>
</dbReference>
<keyword evidence="1" id="KW-1133">Transmembrane helix</keyword>
<comment type="caution">
    <text evidence="3">The sequence shown here is derived from an EMBL/GenBank/DDBJ whole genome shotgun (WGS) entry which is preliminary data.</text>
</comment>
<feature type="domain" description="Endonuclease/exonuclease/phosphatase" evidence="2">
    <location>
        <begin position="108"/>
        <end position="311"/>
    </location>
</feature>
<keyword evidence="3" id="KW-0540">Nuclease</keyword>
<feature type="transmembrane region" description="Helical" evidence="1">
    <location>
        <begin position="67"/>
        <end position="86"/>
    </location>
</feature>